<sequence>MHARPRRGRRPVRRRRHPRPRPDRGRGQPGRARRPGRHRRGRDRARPPGRAGRPGGDRRPRRGRAGGPGPGPPGGRRAGGHPRRPARPGRGRRRRLRRPPPGGHPRGPVPDAPRRPGAGDGGVVNRRAVLAIARRDLLLVRRSPGVLIPMLIVPTILVLVMSEVTAAMYWLPPTAEIEKFDGLLALLPSAAFGGVPDQARLAVIFATYLVPPLLVLVALVVASVLATDAIAGERERGTIEGLLLAPVSDLDILLGKLLSSLAPALVIGLLAQLVYGGVVDAILWDTMGGPLLPTVPWLVTILWFGPACTAAALGLNVVVSARAATVQSATQIAGVAVLPLLALTVGQAAGIVLLNAWLALAIGLVLWGAAFVLLRAGAAALRREKQVAALA</sequence>
<feature type="transmembrane region" description="Helical" evidence="2">
    <location>
        <begin position="145"/>
        <end position="171"/>
    </location>
</feature>
<dbReference type="Pfam" id="PF12679">
    <property type="entry name" value="ABC2_membrane_2"/>
    <property type="match status" value="1"/>
</dbReference>
<evidence type="ECO:0000256" key="2">
    <source>
        <dbReference type="SAM" id="Phobius"/>
    </source>
</evidence>
<feature type="compositionally biased region" description="Pro residues" evidence="1">
    <location>
        <begin position="99"/>
        <end position="111"/>
    </location>
</feature>
<feature type="transmembrane region" description="Helical" evidence="2">
    <location>
        <begin position="295"/>
        <end position="319"/>
    </location>
</feature>
<feature type="region of interest" description="Disordered" evidence="1">
    <location>
        <begin position="1"/>
        <end position="122"/>
    </location>
</feature>
<dbReference type="GO" id="GO:0140359">
    <property type="term" value="F:ABC-type transporter activity"/>
    <property type="evidence" value="ECO:0007669"/>
    <property type="project" value="InterPro"/>
</dbReference>
<name>A0A7J5UUW6_9MICO</name>
<protein>
    <submittedName>
        <fullName evidence="3">ABC transporter permease subunit</fullName>
    </submittedName>
</protein>
<reference evidence="3 4" key="1">
    <citation type="submission" date="2019-10" db="EMBL/GenBank/DDBJ databases">
        <title>Georgenia wutianyii sp. nov. and Georgenia yuyongxinii sp. nov. isolated from plateau pika (Ochotona curzoniae) in the Qinghai-Tibet plateau of China.</title>
        <authorList>
            <person name="Tian Z."/>
        </authorList>
    </citation>
    <scope>NUCLEOTIDE SEQUENCE [LARGE SCALE GENOMIC DNA]</scope>
    <source>
        <strain evidence="3 4">DSM 21501</strain>
    </source>
</reference>
<evidence type="ECO:0000313" key="4">
    <source>
        <dbReference type="Proteomes" id="UP000451860"/>
    </source>
</evidence>
<evidence type="ECO:0000256" key="1">
    <source>
        <dbReference type="SAM" id="MobiDB-lite"/>
    </source>
</evidence>
<feature type="transmembrane region" description="Helical" evidence="2">
    <location>
        <begin position="331"/>
        <end position="350"/>
    </location>
</feature>
<dbReference type="PANTHER" id="PTHR43471">
    <property type="entry name" value="ABC TRANSPORTER PERMEASE"/>
    <property type="match status" value="1"/>
</dbReference>
<keyword evidence="2" id="KW-0812">Transmembrane</keyword>
<proteinExistence type="predicted"/>
<feature type="transmembrane region" description="Helical" evidence="2">
    <location>
        <begin position="252"/>
        <end position="275"/>
    </location>
</feature>
<dbReference type="EMBL" id="WHJE01000002">
    <property type="protein sequence ID" value="KAE8766060.1"/>
    <property type="molecule type" value="Genomic_DNA"/>
</dbReference>
<comment type="caution">
    <text evidence="3">The sequence shown here is derived from an EMBL/GenBank/DDBJ whole genome shotgun (WGS) entry which is preliminary data.</text>
</comment>
<dbReference type="PANTHER" id="PTHR43471:SF1">
    <property type="entry name" value="ABC TRANSPORTER PERMEASE PROTEIN NOSY-RELATED"/>
    <property type="match status" value="1"/>
</dbReference>
<feature type="compositionally biased region" description="Basic residues" evidence="1">
    <location>
        <begin position="78"/>
        <end position="98"/>
    </location>
</feature>
<feature type="transmembrane region" description="Helical" evidence="2">
    <location>
        <begin position="209"/>
        <end position="231"/>
    </location>
</feature>
<dbReference type="OrthoDB" id="157137at2"/>
<keyword evidence="2" id="KW-1133">Transmembrane helix</keyword>
<dbReference type="AlphaFoldDB" id="A0A7J5UUW6"/>
<dbReference type="GO" id="GO:0005886">
    <property type="term" value="C:plasma membrane"/>
    <property type="evidence" value="ECO:0007669"/>
    <property type="project" value="UniProtKB-SubCell"/>
</dbReference>
<evidence type="ECO:0000313" key="3">
    <source>
        <dbReference type="EMBL" id="KAE8766060.1"/>
    </source>
</evidence>
<keyword evidence="4" id="KW-1185">Reference proteome</keyword>
<dbReference type="Proteomes" id="UP000451860">
    <property type="component" value="Unassembled WGS sequence"/>
</dbReference>
<feature type="compositionally biased region" description="Basic residues" evidence="1">
    <location>
        <begin position="1"/>
        <end position="19"/>
    </location>
</feature>
<gene>
    <name evidence="3" type="ORF">GB883_01095</name>
</gene>
<organism evidence="3 4">
    <name type="scientific">Georgenia thermotolerans</name>
    <dbReference type="NCBI Taxonomy" id="527326"/>
    <lineage>
        <taxon>Bacteria</taxon>
        <taxon>Bacillati</taxon>
        <taxon>Actinomycetota</taxon>
        <taxon>Actinomycetes</taxon>
        <taxon>Micrococcales</taxon>
        <taxon>Bogoriellaceae</taxon>
        <taxon>Georgenia</taxon>
    </lineage>
</organism>
<feature type="compositionally biased region" description="Basic residues" evidence="1">
    <location>
        <begin position="31"/>
        <end position="43"/>
    </location>
</feature>
<accession>A0A7J5UUW6</accession>
<keyword evidence="2" id="KW-0472">Membrane</keyword>
<feature type="transmembrane region" description="Helical" evidence="2">
    <location>
        <begin position="356"/>
        <end position="376"/>
    </location>
</feature>